<reference evidence="2" key="1">
    <citation type="submission" date="2020-05" db="EMBL/GenBank/DDBJ databases">
        <title>WGS assembly of Panicum virgatum.</title>
        <authorList>
            <person name="Lovell J.T."/>
            <person name="Jenkins J."/>
            <person name="Shu S."/>
            <person name="Juenger T.E."/>
            <person name="Schmutz J."/>
        </authorList>
    </citation>
    <scope>NUCLEOTIDE SEQUENCE</scope>
    <source>
        <strain evidence="2">AP13</strain>
    </source>
</reference>
<accession>A0A8T0X8D9</accession>
<name>A0A8T0X8D9_PANVG</name>
<dbReference type="Proteomes" id="UP000823388">
    <property type="component" value="Chromosome 1N"/>
</dbReference>
<feature type="region of interest" description="Disordered" evidence="1">
    <location>
        <begin position="1"/>
        <end position="91"/>
    </location>
</feature>
<keyword evidence="3" id="KW-1185">Reference proteome</keyword>
<comment type="caution">
    <text evidence="2">The sequence shown here is derived from an EMBL/GenBank/DDBJ whole genome shotgun (WGS) entry which is preliminary data.</text>
</comment>
<feature type="non-terminal residue" evidence="2">
    <location>
        <position position="196"/>
    </location>
</feature>
<protein>
    <submittedName>
        <fullName evidence="2">Uncharacterized protein</fullName>
    </submittedName>
</protein>
<evidence type="ECO:0000313" key="2">
    <source>
        <dbReference type="EMBL" id="KAG2654116.1"/>
    </source>
</evidence>
<gene>
    <name evidence="2" type="ORF">PVAP13_1NG481719</name>
</gene>
<evidence type="ECO:0000313" key="3">
    <source>
        <dbReference type="Proteomes" id="UP000823388"/>
    </source>
</evidence>
<feature type="non-terminal residue" evidence="2">
    <location>
        <position position="1"/>
    </location>
</feature>
<dbReference type="AlphaFoldDB" id="A0A8T0X8D9"/>
<organism evidence="2 3">
    <name type="scientific">Panicum virgatum</name>
    <name type="common">Blackwell switchgrass</name>
    <dbReference type="NCBI Taxonomy" id="38727"/>
    <lineage>
        <taxon>Eukaryota</taxon>
        <taxon>Viridiplantae</taxon>
        <taxon>Streptophyta</taxon>
        <taxon>Embryophyta</taxon>
        <taxon>Tracheophyta</taxon>
        <taxon>Spermatophyta</taxon>
        <taxon>Magnoliopsida</taxon>
        <taxon>Liliopsida</taxon>
        <taxon>Poales</taxon>
        <taxon>Poaceae</taxon>
        <taxon>PACMAD clade</taxon>
        <taxon>Panicoideae</taxon>
        <taxon>Panicodae</taxon>
        <taxon>Paniceae</taxon>
        <taxon>Panicinae</taxon>
        <taxon>Panicum</taxon>
        <taxon>Panicum sect. Hiantes</taxon>
    </lineage>
</organism>
<sequence length="196" mass="21625">GTPAASRNAFGSLAQNRSDQTPRRRTRRAAQACPHTALVVRVHWPPTRNDGGRAGAQAPRRRGLARSPASDQNQPIPVPATASVSTPRARAHAAAVARTRLRYLVRLPGQESRGRDFRGRRAPRRCPTTRGKIYEAWCSRVPVGRSQRHAPGRSSFPSLSDKPPMGNAMPWPVRRHVAIASANCMPWRILMCPTRI</sequence>
<dbReference type="EMBL" id="CM029038">
    <property type="protein sequence ID" value="KAG2654116.1"/>
    <property type="molecule type" value="Genomic_DNA"/>
</dbReference>
<proteinExistence type="predicted"/>
<evidence type="ECO:0000256" key="1">
    <source>
        <dbReference type="SAM" id="MobiDB-lite"/>
    </source>
</evidence>